<evidence type="ECO:0000256" key="1">
    <source>
        <dbReference type="SAM" id="MobiDB-lite"/>
    </source>
</evidence>
<evidence type="ECO:0000256" key="2">
    <source>
        <dbReference type="SAM" id="Phobius"/>
    </source>
</evidence>
<comment type="caution">
    <text evidence="3">The sequence shown here is derived from an EMBL/GenBank/DDBJ whole genome shotgun (WGS) entry which is preliminary data.</text>
</comment>
<reference evidence="3 4" key="1">
    <citation type="journal article" date="2015" name="Genome Biol. Evol.">
        <title>Comparative Genomics of a Bacterivorous Green Alga Reveals Evolutionary Causalities and Consequences of Phago-Mixotrophic Mode of Nutrition.</title>
        <authorList>
            <person name="Burns J.A."/>
            <person name="Paasch A."/>
            <person name="Narechania A."/>
            <person name="Kim E."/>
        </authorList>
    </citation>
    <scope>NUCLEOTIDE SEQUENCE [LARGE SCALE GENOMIC DNA]</scope>
    <source>
        <strain evidence="3 4">PLY_AMNH</strain>
    </source>
</reference>
<accession>A0AAE0FQT2</accession>
<dbReference type="Proteomes" id="UP001190700">
    <property type="component" value="Unassembled WGS sequence"/>
</dbReference>
<gene>
    <name evidence="3" type="ORF">CYMTET_27714</name>
</gene>
<keyword evidence="2" id="KW-0812">Transmembrane</keyword>
<keyword evidence="4" id="KW-1185">Reference proteome</keyword>
<feature type="transmembrane region" description="Helical" evidence="2">
    <location>
        <begin position="57"/>
        <end position="78"/>
    </location>
</feature>
<sequence length="149" mass="15708">MWGLNPRGLRGGLTQFAAPTETRSPPPPKIITYVDANPSSPPVVVEDADTTSVTSEIWFLALVIAAPLIAMLVITGLWQHNKQKTGLGEGKMMNDAEDGRLPVIRGSNNSGGDLLIQEVTQKSPKSPNKAGAKVAPEPTDADAGPSTRV</sequence>
<organism evidence="3 4">
    <name type="scientific">Cymbomonas tetramitiformis</name>
    <dbReference type="NCBI Taxonomy" id="36881"/>
    <lineage>
        <taxon>Eukaryota</taxon>
        <taxon>Viridiplantae</taxon>
        <taxon>Chlorophyta</taxon>
        <taxon>Pyramimonadophyceae</taxon>
        <taxon>Pyramimonadales</taxon>
        <taxon>Pyramimonadaceae</taxon>
        <taxon>Cymbomonas</taxon>
    </lineage>
</organism>
<dbReference type="EMBL" id="LGRX02015411">
    <property type="protein sequence ID" value="KAK3263481.1"/>
    <property type="molecule type" value="Genomic_DNA"/>
</dbReference>
<proteinExistence type="predicted"/>
<keyword evidence="2" id="KW-1133">Transmembrane helix</keyword>
<protein>
    <submittedName>
        <fullName evidence="3">Uncharacterized protein</fullName>
    </submittedName>
</protein>
<keyword evidence="2" id="KW-0472">Membrane</keyword>
<feature type="region of interest" description="Disordered" evidence="1">
    <location>
        <begin position="117"/>
        <end position="149"/>
    </location>
</feature>
<evidence type="ECO:0000313" key="4">
    <source>
        <dbReference type="Proteomes" id="UP001190700"/>
    </source>
</evidence>
<evidence type="ECO:0000313" key="3">
    <source>
        <dbReference type="EMBL" id="KAK3263481.1"/>
    </source>
</evidence>
<dbReference type="AlphaFoldDB" id="A0AAE0FQT2"/>
<name>A0AAE0FQT2_9CHLO</name>